<dbReference type="EMBL" id="DWWK01000153">
    <property type="protein sequence ID" value="HJC39322.1"/>
    <property type="molecule type" value="Genomic_DNA"/>
</dbReference>
<gene>
    <name evidence="2" type="ORF">H9757_09725</name>
</gene>
<dbReference type="Proteomes" id="UP000823894">
    <property type="component" value="Unassembled WGS sequence"/>
</dbReference>
<proteinExistence type="predicted"/>
<comment type="caution">
    <text evidence="2">The sequence shown here is derived from an EMBL/GenBank/DDBJ whole genome shotgun (WGS) entry which is preliminary data.</text>
</comment>
<dbReference type="InterPro" id="IPR028979">
    <property type="entry name" value="Ser_kin/Pase_Hpr-like_N_sf"/>
</dbReference>
<evidence type="ECO:0000313" key="2">
    <source>
        <dbReference type="EMBL" id="HJC39322.1"/>
    </source>
</evidence>
<reference evidence="2" key="2">
    <citation type="submission" date="2021-04" db="EMBL/GenBank/DDBJ databases">
        <authorList>
            <person name="Gilroy R."/>
        </authorList>
    </citation>
    <scope>NUCLEOTIDE SEQUENCE</scope>
    <source>
        <strain evidence="2">ChiGjej1B1-1692</strain>
    </source>
</reference>
<sequence>MKVQTILELPDCRVLAAGCPEREITRIFCCDLLSIAMSKAPAGGVWVTVMGNRNTLAVASVTDTACIILAEGVTLDEGTAAKAKEEGIAVLTTELPVFDMALRIHEAWDK</sequence>
<evidence type="ECO:0000313" key="3">
    <source>
        <dbReference type="Proteomes" id="UP000823894"/>
    </source>
</evidence>
<feature type="domain" description="DRTGG" evidence="1">
    <location>
        <begin position="44"/>
        <end position="106"/>
    </location>
</feature>
<reference evidence="2" key="1">
    <citation type="journal article" date="2021" name="PeerJ">
        <title>Extensive microbial diversity within the chicken gut microbiome revealed by metagenomics and culture.</title>
        <authorList>
            <person name="Gilroy R."/>
            <person name="Ravi A."/>
            <person name="Getino M."/>
            <person name="Pursley I."/>
            <person name="Horton D.L."/>
            <person name="Alikhan N.F."/>
            <person name="Baker D."/>
            <person name="Gharbi K."/>
            <person name="Hall N."/>
            <person name="Watson M."/>
            <person name="Adriaenssens E.M."/>
            <person name="Foster-Nyarko E."/>
            <person name="Jarju S."/>
            <person name="Secka A."/>
            <person name="Antonio M."/>
            <person name="Oren A."/>
            <person name="Chaudhuri R.R."/>
            <person name="La Ragione R."/>
            <person name="Hildebrand F."/>
            <person name="Pallen M.J."/>
        </authorList>
    </citation>
    <scope>NUCLEOTIDE SEQUENCE</scope>
    <source>
        <strain evidence="2">ChiGjej1B1-1692</strain>
    </source>
</reference>
<name>A0A9D2NWQ3_9FIRM</name>
<dbReference type="Gene3D" id="3.40.1390.20">
    <property type="entry name" value="HprK N-terminal domain-like"/>
    <property type="match status" value="1"/>
</dbReference>
<dbReference type="AlphaFoldDB" id="A0A9D2NWQ3"/>
<accession>A0A9D2NWQ3</accession>
<dbReference type="Pfam" id="PF07085">
    <property type="entry name" value="DRTGG"/>
    <property type="match status" value="1"/>
</dbReference>
<evidence type="ECO:0000259" key="1">
    <source>
        <dbReference type="Pfam" id="PF07085"/>
    </source>
</evidence>
<dbReference type="InterPro" id="IPR010766">
    <property type="entry name" value="DRTGG"/>
</dbReference>
<dbReference type="SUPFAM" id="SSF75138">
    <property type="entry name" value="HprK N-terminal domain-like"/>
    <property type="match status" value="1"/>
</dbReference>
<protein>
    <recommendedName>
        <fullName evidence="1">DRTGG domain-containing protein</fullName>
    </recommendedName>
</protein>
<organism evidence="2 3">
    <name type="scientific">Candidatus Mediterraneibacter faecigallinarum</name>
    <dbReference type="NCBI Taxonomy" id="2838669"/>
    <lineage>
        <taxon>Bacteria</taxon>
        <taxon>Bacillati</taxon>
        <taxon>Bacillota</taxon>
        <taxon>Clostridia</taxon>
        <taxon>Lachnospirales</taxon>
        <taxon>Lachnospiraceae</taxon>
        <taxon>Mediterraneibacter</taxon>
    </lineage>
</organism>